<dbReference type="AlphaFoldDB" id="A0A2R8C2A4"/>
<gene>
    <name evidence="1" type="ORF">PAA8504_04390</name>
</gene>
<sequence length="39" mass="4348">MTEERPVLDVVAVDVRELAFGNGIPAGMDGIILIERHWK</sequence>
<name>A0A2R8C2A4_9RHOB</name>
<keyword evidence="2" id="KW-1185">Reference proteome</keyword>
<protein>
    <submittedName>
        <fullName evidence="1">Uncharacterized protein</fullName>
    </submittedName>
</protein>
<accession>A0A2R8C2A4</accession>
<reference evidence="1 2" key="1">
    <citation type="submission" date="2018-03" db="EMBL/GenBank/DDBJ databases">
        <authorList>
            <person name="Keele B.F."/>
        </authorList>
    </citation>
    <scope>NUCLEOTIDE SEQUENCE [LARGE SCALE GENOMIC DNA]</scope>
    <source>
        <strain evidence="1 2">CECT 8504</strain>
    </source>
</reference>
<proteinExistence type="predicted"/>
<dbReference type="Proteomes" id="UP000244912">
    <property type="component" value="Unassembled WGS sequence"/>
</dbReference>
<evidence type="ECO:0000313" key="1">
    <source>
        <dbReference type="EMBL" id="SPJ26520.1"/>
    </source>
</evidence>
<dbReference type="EMBL" id="ONZF01000046">
    <property type="protein sequence ID" value="SPJ26520.1"/>
    <property type="molecule type" value="Genomic_DNA"/>
</dbReference>
<organism evidence="1 2">
    <name type="scientific">Palleronia abyssalis</name>
    <dbReference type="NCBI Taxonomy" id="1501240"/>
    <lineage>
        <taxon>Bacteria</taxon>
        <taxon>Pseudomonadati</taxon>
        <taxon>Pseudomonadota</taxon>
        <taxon>Alphaproteobacteria</taxon>
        <taxon>Rhodobacterales</taxon>
        <taxon>Roseobacteraceae</taxon>
        <taxon>Palleronia</taxon>
    </lineage>
</organism>
<evidence type="ECO:0000313" key="2">
    <source>
        <dbReference type="Proteomes" id="UP000244912"/>
    </source>
</evidence>